<keyword evidence="4 7" id="KW-0223">Dioxygenase</keyword>
<dbReference type="InterPro" id="IPR006620">
    <property type="entry name" value="Pro_4_hyd_alph"/>
</dbReference>
<dbReference type="HAMAP" id="MF_00657">
    <property type="entry name" value="Hydroxyl_YbiX"/>
    <property type="match status" value="1"/>
</dbReference>
<feature type="binding site" evidence="7">
    <location>
        <position position="159"/>
    </location>
    <ligand>
        <name>Fe cation</name>
        <dbReference type="ChEBI" id="CHEBI:24875"/>
    </ligand>
</feature>
<feature type="binding site" evidence="7">
    <location>
        <position position="169"/>
    </location>
    <ligand>
        <name>2-oxoglutarate</name>
        <dbReference type="ChEBI" id="CHEBI:16810"/>
    </ligand>
</feature>
<dbReference type="PROSITE" id="PS51471">
    <property type="entry name" value="FE2OG_OXY"/>
    <property type="match status" value="1"/>
</dbReference>
<gene>
    <name evidence="9" type="ORF">SAMN05428957_104164</name>
</gene>
<feature type="domain" description="Fe2OG dioxygenase" evidence="8">
    <location>
        <begin position="78"/>
        <end position="178"/>
    </location>
</feature>
<dbReference type="STRING" id="1527607.SAMN05428957_104164"/>
<organism evidence="9 10">
    <name type="scientific">Oryzisolibacter propanilivorax</name>
    <dbReference type="NCBI Taxonomy" id="1527607"/>
    <lineage>
        <taxon>Bacteria</taxon>
        <taxon>Pseudomonadati</taxon>
        <taxon>Pseudomonadota</taxon>
        <taxon>Betaproteobacteria</taxon>
        <taxon>Burkholderiales</taxon>
        <taxon>Comamonadaceae</taxon>
        <taxon>Oryzisolibacter</taxon>
    </lineage>
</organism>
<evidence type="ECO:0000256" key="2">
    <source>
        <dbReference type="ARBA" id="ARBA00022723"/>
    </source>
</evidence>
<dbReference type="PANTHER" id="PTHR41536">
    <property type="entry name" value="PKHD-TYPE HYDROXYLASE YBIX"/>
    <property type="match status" value="1"/>
</dbReference>
<dbReference type="AlphaFoldDB" id="A0A1G9S850"/>
<evidence type="ECO:0000313" key="9">
    <source>
        <dbReference type="EMBL" id="SDM31487.1"/>
    </source>
</evidence>
<accession>A0A1G9S850</accession>
<dbReference type="PANTHER" id="PTHR41536:SF1">
    <property type="entry name" value="PKHD-TYPE HYDROXYLASE YBIX"/>
    <property type="match status" value="1"/>
</dbReference>
<evidence type="ECO:0000259" key="8">
    <source>
        <dbReference type="PROSITE" id="PS51471"/>
    </source>
</evidence>
<name>A0A1G9S850_9BURK</name>
<dbReference type="Pfam" id="PF18331">
    <property type="entry name" value="PKHD_C"/>
    <property type="match status" value="1"/>
</dbReference>
<dbReference type="GO" id="GO:0016706">
    <property type="term" value="F:2-oxoglutarate-dependent dioxygenase activity"/>
    <property type="evidence" value="ECO:0007669"/>
    <property type="project" value="UniProtKB-UniRule"/>
</dbReference>
<dbReference type="Proteomes" id="UP000198552">
    <property type="component" value="Unassembled WGS sequence"/>
</dbReference>
<comment type="cofactor">
    <cofactor evidence="1 7">
        <name>L-ascorbate</name>
        <dbReference type="ChEBI" id="CHEBI:38290"/>
    </cofactor>
</comment>
<protein>
    <submittedName>
        <fullName evidence="9">PKHD-type hydroxylase</fullName>
    </submittedName>
</protein>
<reference evidence="10" key="1">
    <citation type="submission" date="2016-10" db="EMBL/GenBank/DDBJ databases">
        <authorList>
            <person name="Varghese N."/>
            <person name="Submissions S."/>
        </authorList>
    </citation>
    <scope>NUCLEOTIDE SEQUENCE [LARGE SCALE GENOMIC DNA]</scope>
    <source>
        <strain evidence="10">EPL6</strain>
    </source>
</reference>
<keyword evidence="5 7" id="KW-0560">Oxidoreductase</keyword>
<feature type="binding site" evidence="7">
    <location>
        <position position="96"/>
    </location>
    <ligand>
        <name>Fe cation</name>
        <dbReference type="ChEBI" id="CHEBI:24875"/>
    </ligand>
</feature>
<dbReference type="EMBL" id="FNHP01000004">
    <property type="protein sequence ID" value="SDM31487.1"/>
    <property type="molecule type" value="Genomic_DNA"/>
</dbReference>
<proteinExistence type="inferred from homology"/>
<dbReference type="GO" id="GO:0005506">
    <property type="term" value="F:iron ion binding"/>
    <property type="evidence" value="ECO:0007669"/>
    <property type="project" value="UniProtKB-UniRule"/>
</dbReference>
<evidence type="ECO:0000313" key="10">
    <source>
        <dbReference type="Proteomes" id="UP000198552"/>
    </source>
</evidence>
<dbReference type="InterPro" id="IPR023550">
    <property type="entry name" value="PKHD_hydroxylase"/>
</dbReference>
<dbReference type="Pfam" id="PF13640">
    <property type="entry name" value="2OG-FeII_Oxy_3"/>
    <property type="match status" value="1"/>
</dbReference>
<evidence type="ECO:0000256" key="5">
    <source>
        <dbReference type="ARBA" id="ARBA00023002"/>
    </source>
</evidence>
<dbReference type="NCBIfam" id="NF003975">
    <property type="entry name" value="PRK05467.1-4"/>
    <property type="match status" value="1"/>
</dbReference>
<evidence type="ECO:0000256" key="1">
    <source>
        <dbReference type="ARBA" id="ARBA00001961"/>
    </source>
</evidence>
<dbReference type="OrthoDB" id="9812472at2"/>
<keyword evidence="6 7" id="KW-0408">Iron</keyword>
<keyword evidence="3 7" id="KW-0847">Vitamin C</keyword>
<feature type="binding site" evidence="7">
    <location>
        <position position="98"/>
    </location>
    <ligand>
        <name>Fe cation</name>
        <dbReference type="ChEBI" id="CHEBI:24875"/>
    </ligand>
</feature>
<dbReference type="Gene3D" id="2.60.120.620">
    <property type="entry name" value="q2cbj1_9rhob like domain"/>
    <property type="match status" value="1"/>
</dbReference>
<dbReference type="Gene3D" id="4.10.860.20">
    <property type="entry name" value="Rabenosyn, Rab binding domain"/>
    <property type="match status" value="1"/>
</dbReference>
<dbReference type="InterPro" id="IPR005123">
    <property type="entry name" value="Oxoglu/Fe-dep_dioxygenase_dom"/>
</dbReference>
<dbReference type="SUPFAM" id="SSF51197">
    <property type="entry name" value="Clavaminate synthase-like"/>
    <property type="match status" value="1"/>
</dbReference>
<dbReference type="InterPro" id="IPR044862">
    <property type="entry name" value="Pro_4_hyd_alph_FE2OG_OXY"/>
</dbReference>
<dbReference type="SMART" id="SM00702">
    <property type="entry name" value="P4Hc"/>
    <property type="match status" value="1"/>
</dbReference>
<evidence type="ECO:0000256" key="6">
    <source>
        <dbReference type="ARBA" id="ARBA00023004"/>
    </source>
</evidence>
<evidence type="ECO:0000256" key="3">
    <source>
        <dbReference type="ARBA" id="ARBA00022896"/>
    </source>
</evidence>
<dbReference type="NCBIfam" id="NF003974">
    <property type="entry name" value="PRK05467.1-3"/>
    <property type="match status" value="1"/>
</dbReference>
<evidence type="ECO:0000256" key="4">
    <source>
        <dbReference type="ARBA" id="ARBA00022964"/>
    </source>
</evidence>
<dbReference type="InterPro" id="IPR041097">
    <property type="entry name" value="PKHD_C"/>
</dbReference>
<keyword evidence="2 7" id="KW-0479">Metal-binding</keyword>
<dbReference type="GO" id="GO:0031418">
    <property type="term" value="F:L-ascorbic acid binding"/>
    <property type="evidence" value="ECO:0007669"/>
    <property type="project" value="UniProtKB-KW"/>
</dbReference>
<evidence type="ECO:0000256" key="7">
    <source>
        <dbReference type="HAMAP-Rule" id="MF_00657"/>
    </source>
</evidence>
<dbReference type="RefSeq" id="WP_091568894.1">
    <property type="nucleotide sequence ID" value="NZ_FNHP01000004.1"/>
</dbReference>
<keyword evidence="10" id="KW-1185">Reference proteome</keyword>
<sequence length="227" mass="24747">MLISIDQVLTPDEVRAFRAELDTADWHDGGATAGTLAQSVKRNQQLEDGSPLAVRLGQHILRRLGSTPLFISAALPRTIYPPKFNRYAGGGTYGAHVDGAIMALPGSSQQMRTDLSATLFLAQPDEYDGGELEVEGPFGVQSVKLAAGDMVLYPSSSLHQVTPVTRGARVASFFWIESMVQDEGERTLLFDLDQSIQQLTPLVAADDARLVQLTGVYHNLLRRWAQP</sequence>
<dbReference type="GO" id="GO:0006974">
    <property type="term" value="P:DNA damage response"/>
    <property type="evidence" value="ECO:0007669"/>
    <property type="project" value="TreeGrafter"/>
</dbReference>
<dbReference type="GO" id="GO:0006879">
    <property type="term" value="P:intracellular iron ion homeostasis"/>
    <property type="evidence" value="ECO:0007669"/>
    <property type="project" value="TreeGrafter"/>
</dbReference>
<comment type="cofactor">
    <cofactor evidence="7">
        <name>Fe(2+)</name>
        <dbReference type="ChEBI" id="CHEBI:29033"/>
    </cofactor>
    <text evidence="7">Binds 1 Fe(2+) ion per subunit.</text>
</comment>